<reference evidence="4" key="1">
    <citation type="submission" date="2019-07" db="EMBL/GenBank/DDBJ databases">
        <title>Hyphodiscus hymeniophilus genome sequencing and assembly.</title>
        <authorList>
            <person name="Kramer G."/>
            <person name="Nodwell J."/>
        </authorList>
    </citation>
    <scope>NUCLEOTIDE SEQUENCE</scope>
    <source>
        <strain evidence="4">ATCC 34498</strain>
    </source>
</reference>
<organism evidence="4 5">
    <name type="scientific">Hyphodiscus hymeniophilus</name>
    <dbReference type="NCBI Taxonomy" id="353542"/>
    <lineage>
        <taxon>Eukaryota</taxon>
        <taxon>Fungi</taxon>
        <taxon>Dikarya</taxon>
        <taxon>Ascomycota</taxon>
        <taxon>Pezizomycotina</taxon>
        <taxon>Leotiomycetes</taxon>
        <taxon>Helotiales</taxon>
        <taxon>Hyphodiscaceae</taxon>
        <taxon>Hyphodiscus</taxon>
    </lineage>
</organism>
<dbReference type="EMBL" id="VNKQ01000013">
    <property type="protein sequence ID" value="KAG0647111.1"/>
    <property type="molecule type" value="Genomic_DNA"/>
</dbReference>
<feature type="compositionally biased region" description="Polar residues" evidence="3">
    <location>
        <begin position="1"/>
        <end position="29"/>
    </location>
</feature>
<dbReference type="GO" id="GO:0007030">
    <property type="term" value="P:Golgi organization"/>
    <property type="evidence" value="ECO:0007669"/>
    <property type="project" value="UniProtKB-UniRule"/>
</dbReference>
<dbReference type="GO" id="GO:0015031">
    <property type="term" value="P:protein transport"/>
    <property type="evidence" value="ECO:0007669"/>
    <property type="project" value="UniProtKB-UniRule"/>
</dbReference>
<accession>A0A9P6VFR7</accession>
<dbReference type="OrthoDB" id="203678at2759"/>
<keyword evidence="2" id="KW-0333">Golgi apparatus</keyword>
<dbReference type="Pfam" id="PF08700">
    <property type="entry name" value="VPS51_Exo84_N"/>
    <property type="match status" value="1"/>
</dbReference>
<dbReference type="PANTHER" id="PTHR15954">
    <property type="entry name" value="VACUOLAR PROTEIN SORTING-ASSOCIATED PROTEIN 51 HOMOLOG"/>
    <property type="match status" value="1"/>
</dbReference>
<comment type="caution">
    <text evidence="4">The sequence shown here is derived from an EMBL/GenBank/DDBJ whole genome shotgun (WGS) entry which is preliminary data.</text>
</comment>
<dbReference type="GO" id="GO:0016020">
    <property type="term" value="C:membrane"/>
    <property type="evidence" value="ECO:0007669"/>
    <property type="project" value="TreeGrafter"/>
</dbReference>
<dbReference type="GO" id="GO:0032456">
    <property type="term" value="P:endocytic recycling"/>
    <property type="evidence" value="ECO:0007669"/>
    <property type="project" value="TreeGrafter"/>
</dbReference>
<name>A0A9P6VFR7_9HELO</name>
<feature type="region of interest" description="Disordered" evidence="3">
    <location>
        <begin position="1"/>
        <end position="57"/>
    </location>
</feature>
<dbReference type="PANTHER" id="PTHR15954:SF4">
    <property type="entry name" value="VACUOLAR PROTEIN SORTING-ASSOCIATED PROTEIN 51 HOMOLOG"/>
    <property type="match status" value="1"/>
</dbReference>
<dbReference type="Proteomes" id="UP000785200">
    <property type="component" value="Unassembled WGS sequence"/>
</dbReference>
<keyword evidence="5" id="KW-1185">Reference proteome</keyword>
<dbReference type="GO" id="GO:0000938">
    <property type="term" value="C:GARP complex"/>
    <property type="evidence" value="ECO:0007669"/>
    <property type="project" value="UniProtKB-UniRule"/>
</dbReference>
<comment type="subunit">
    <text evidence="2">Component of the Golgi-associated retrograde protein (GARP) complex.</text>
</comment>
<protein>
    <recommendedName>
        <fullName evidence="2">Vacuolar protein sorting-associated protein 51 homolog</fullName>
    </recommendedName>
</protein>
<evidence type="ECO:0000256" key="2">
    <source>
        <dbReference type="RuleBase" id="RU368010"/>
    </source>
</evidence>
<evidence type="ECO:0000256" key="3">
    <source>
        <dbReference type="SAM" id="MobiDB-lite"/>
    </source>
</evidence>
<dbReference type="AlphaFoldDB" id="A0A9P6VFR7"/>
<evidence type="ECO:0000313" key="5">
    <source>
        <dbReference type="Proteomes" id="UP000785200"/>
    </source>
</evidence>
<dbReference type="InterPro" id="IPR014812">
    <property type="entry name" value="Vps51"/>
</dbReference>
<feature type="compositionally biased region" description="Low complexity" evidence="3">
    <location>
        <begin position="34"/>
        <end position="52"/>
    </location>
</feature>
<comment type="similarity">
    <text evidence="1 2">Belongs to the VPS51 family.</text>
</comment>
<dbReference type="GO" id="GO:0042147">
    <property type="term" value="P:retrograde transport, endosome to Golgi"/>
    <property type="evidence" value="ECO:0007669"/>
    <property type="project" value="UniProtKB-UniRule"/>
</dbReference>
<dbReference type="GO" id="GO:0006869">
    <property type="term" value="P:lipid transport"/>
    <property type="evidence" value="ECO:0007669"/>
    <property type="project" value="UniProtKB-UniRule"/>
</dbReference>
<sequence length="287" mass="32034">MSTITSPRDSSVNGRRIPQISTPTSSSRPSLEVTRSSDPSPSRSTSTTAPPQRRNRAALREYYNLKKQEAPSIDDNASEVSSLNDYDTSSTALSELDDPSFNAQSYISRVLETQSLGELLKTYNAVLTDIRALDAEKKALVYDNYSKLIAATETIGRMRGSMESGNPMAKTLDLAIVGIYERAEGIKGELRRGMPESQRRELEMGKDEREAAERKRRIRKVIQGVLDAPAKVRELVADGKMEDARWLWKDKLRLLERWRERGVGGDDVEKCIDEGEAALRGEAPVIK</sequence>
<gene>
    <name evidence="4" type="ORF">D0Z07_6916</name>
</gene>
<evidence type="ECO:0000256" key="1">
    <source>
        <dbReference type="ARBA" id="ARBA00006080"/>
    </source>
</evidence>
<keyword evidence="2" id="KW-0653">Protein transport</keyword>
<keyword evidence="2" id="KW-0445">Lipid transport</keyword>
<dbReference type="GO" id="GO:1990745">
    <property type="term" value="C:EARP complex"/>
    <property type="evidence" value="ECO:0007669"/>
    <property type="project" value="TreeGrafter"/>
</dbReference>
<dbReference type="GO" id="GO:0048193">
    <property type="term" value="P:Golgi vesicle transport"/>
    <property type="evidence" value="ECO:0007669"/>
    <property type="project" value="TreeGrafter"/>
</dbReference>
<comment type="subcellular location">
    <subcellularLocation>
        <location evidence="2">Golgi apparatus</location>
        <location evidence="2">trans-Golgi network</location>
    </subcellularLocation>
</comment>
<keyword evidence="2" id="KW-0813">Transport</keyword>
<proteinExistence type="inferred from homology"/>
<comment type="function">
    <text evidence="2">Acts as component of the GARP complex that is involved in retrograde transport from early and late endosomes to the trans-Golgi network (TGN).</text>
</comment>
<evidence type="ECO:0000313" key="4">
    <source>
        <dbReference type="EMBL" id="KAG0647111.1"/>
    </source>
</evidence>
<dbReference type="GO" id="GO:0005829">
    <property type="term" value="C:cytosol"/>
    <property type="evidence" value="ECO:0007669"/>
    <property type="project" value="GOC"/>
</dbReference>